<proteinExistence type="predicted"/>
<evidence type="ECO:0000259" key="4">
    <source>
        <dbReference type="PROSITE" id="PS50949"/>
    </source>
</evidence>
<protein>
    <submittedName>
        <fullName evidence="5">GntR family transcriptional regulator</fullName>
    </submittedName>
</protein>
<dbReference type="Gene3D" id="1.20.120.530">
    <property type="entry name" value="GntR ligand-binding domain-like"/>
    <property type="match status" value="1"/>
</dbReference>
<dbReference type="Pfam" id="PF07729">
    <property type="entry name" value="FCD"/>
    <property type="match status" value="1"/>
</dbReference>
<organism evidence="5 6">
    <name type="scientific">Salinicola lusitanus</name>
    <dbReference type="NCBI Taxonomy" id="1949085"/>
    <lineage>
        <taxon>Bacteria</taxon>
        <taxon>Pseudomonadati</taxon>
        <taxon>Pseudomonadota</taxon>
        <taxon>Gammaproteobacteria</taxon>
        <taxon>Oceanospirillales</taxon>
        <taxon>Halomonadaceae</taxon>
        <taxon>Salinicola</taxon>
    </lineage>
</organism>
<dbReference type="RefSeq" id="WP_342596089.1">
    <property type="nucleotide sequence ID" value="NZ_CP151919.1"/>
</dbReference>
<name>A0ABZ3CX90_9GAMM</name>
<evidence type="ECO:0000256" key="1">
    <source>
        <dbReference type="ARBA" id="ARBA00023015"/>
    </source>
</evidence>
<evidence type="ECO:0000313" key="5">
    <source>
        <dbReference type="EMBL" id="XAD55848.1"/>
    </source>
</evidence>
<feature type="domain" description="HTH gntR-type" evidence="4">
    <location>
        <begin position="20"/>
        <end position="87"/>
    </location>
</feature>
<accession>A0ABZ3CX90</accession>
<dbReference type="EMBL" id="CP151919">
    <property type="protein sequence ID" value="XAD55848.1"/>
    <property type="molecule type" value="Genomic_DNA"/>
</dbReference>
<evidence type="ECO:0000256" key="2">
    <source>
        <dbReference type="ARBA" id="ARBA00023125"/>
    </source>
</evidence>
<evidence type="ECO:0000313" key="6">
    <source>
        <dbReference type="Proteomes" id="UP001453229"/>
    </source>
</evidence>
<dbReference type="SMART" id="SM00345">
    <property type="entry name" value="HTH_GNTR"/>
    <property type="match status" value="1"/>
</dbReference>
<dbReference type="InterPro" id="IPR008920">
    <property type="entry name" value="TF_FadR/GntR_C"/>
</dbReference>
<dbReference type="Pfam" id="PF00392">
    <property type="entry name" value="GntR"/>
    <property type="match status" value="1"/>
</dbReference>
<dbReference type="SUPFAM" id="SSF46785">
    <property type="entry name" value="Winged helix' DNA-binding domain"/>
    <property type="match status" value="1"/>
</dbReference>
<dbReference type="Proteomes" id="UP001453229">
    <property type="component" value="Chromosome"/>
</dbReference>
<dbReference type="PANTHER" id="PTHR43537">
    <property type="entry name" value="TRANSCRIPTIONAL REGULATOR, GNTR FAMILY"/>
    <property type="match status" value="1"/>
</dbReference>
<evidence type="ECO:0000256" key="3">
    <source>
        <dbReference type="ARBA" id="ARBA00023163"/>
    </source>
</evidence>
<dbReference type="InterPro" id="IPR011711">
    <property type="entry name" value="GntR_C"/>
</dbReference>
<dbReference type="PANTHER" id="PTHR43537:SF45">
    <property type="entry name" value="GNTR FAMILY REGULATORY PROTEIN"/>
    <property type="match status" value="1"/>
</dbReference>
<dbReference type="InterPro" id="IPR000524">
    <property type="entry name" value="Tscrpt_reg_HTH_GntR"/>
</dbReference>
<keyword evidence="1" id="KW-0805">Transcription regulation</keyword>
<keyword evidence="3" id="KW-0804">Transcription</keyword>
<dbReference type="InterPro" id="IPR036388">
    <property type="entry name" value="WH-like_DNA-bd_sf"/>
</dbReference>
<gene>
    <name evidence="5" type="ORF">AAGT95_07655</name>
</gene>
<keyword evidence="6" id="KW-1185">Reference proteome</keyword>
<reference evidence="5 6" key="1">
    <citation type="submission" date="2024-04" db="EMBL/GenBank/DDBJ databases">
        <title>Salinicola lusitanus LLJ914,a marine bacterium isolated from the Okinawa Trough.</title>
        <authorList>
            <person name="Li J."/>
        </authorList>
    </citation>
    <scope>NUCLEOTIDE SEQUENCE [LARGE SCALE GENOMIC DNA]</scope>
    <source>
        <strain evidence="5 6">LLJ914</strain>
    </source>
</reference>
<keyword evidence="2" id="KW-0238">DNA-binding</keyword>
<dbReference type="PROSITE" id="PS50949">
    <property type="entry name" value="HTH_GNTR"/>
    <property type="match status" value="1"/>
</dbReference>
<dbReference type="InterPro" id="IPR036390">
    <property type="entry name" value="WH_DNA-bd_sf"/>
</dbReference>
<dbReference type="SUPFAM" id="SSF48008">
    <property type="entry name" value="GntR ligand-binding domain-like"/>
    <property type="match status" value="1"/>
</dbReference>
<dbReference type="Gene3D" id="1.10.10.10">
    <property type="entry name" value="Winged helix-like DNA-binding domain superfamily/Winged helix DNA-binding domain"/>
    <property type="match status" value="1"/>
</dbReference>
<dbReference type="SMART" id="SM00895">
    <property type="entry name" value="FCD"/>
    <property type="match status" value="1"/>
</dbReference>
<sequence>MPNAPDMTLPTVQDKGRDNKSLLEHAYREIEELIVTCRLGPGSYLRVRDLQEITGYSRMPVYQAVTRLASDTLVTIRPRQGVQIAPVDLARTATLLHLRRDMERFVVTLACEKASPLQRRMLEKLARSMENQAAAMSLSTFNRFDLQIDAQILKICDEPFLEYSLRPLHTMFRRIGWIYHTNAKPNQDLSGTIEGHLGVLRAILSQDAQAAAKASDNLMDFMGETLRVIERDTDPILLNVELDPSID</sequence>